<keyword evidence="2" id="KW-1185">Reference proteome</keyword>
<organism evidence="1 2">
    <name type="scientific">Filibacter tadaridae</name>
    <dbReference type="NCBI Taxonomy" id="2483811"/>
    <lineage>
        <taxon>Bacteria</taxon>
        <taxon>Bacillati</taxon>
        <taxon>Bacillota</taxon>
        <taxon>Bacilli</taxon>
        <taxon>Bacillales</taxon>
        <taxon>Caryophanaceae</taxon>
        <taxon>Filibacter</taxon>
    </lineage>
</organism>
<proteinExistence type="predicted"/>
<dbReference type="RefSeq" id="WP_124069614.1">
    <property type="nucleotide sequence ID" value="NZ_CBCRXF010000011.1"/>
</dbReference>
<reference evidence="1 2" key="1">
    <citation type="submission" date="2018-11" db="EMBL/GenBank/DDBJ databases">
        <authorList>
            <person name="Criscuolo A."/>
        </authorList>
    </citation>
    <scope>NUCLEOTIDE SEQUENCE [LARGE SCALE GENOMIC DNA]</scope>
    <source>
        <strain evidence="1">ATB-66</strain>
    </source>
</reference>
<dbReference type="Proteomes" id="UP000270468">
    <property type="component" value="Unassembled WGS sequence"/>
</dbReference>
<sequence length="245" mass="28367">MKVDISRPNSALLSLIDDYLQVLPIDANLLIPSDRSKVLGDSAVLDLETYKKFWLNPLFLTFPYLAIHQAVYEEVTVKPELFKLINEKIDQQALLILNDEELTTEEKAIRQSVEYKIAASTNYEPEIDNKDDRGEVKSLAYIHVKDLIYFCSNDSNALRLVEHAEKLDTNLDSLITIKLYEIIYYLYIMKMAELKHMRFMYKFHYLSTTNEKKINPSWNDFKIGMDAIYNLAVANSTGKPTPILE</sequence>
<dbReference type="AlphaFoldDB" id="A0A3P5X9X9"/>
<dbReference type="OrthoDB" id="2965179at2"/>
<evidence type="ECO:0000313" key="1">
    <source>
        <dbReference type="EMBL" id="VDC25179.1"/>
    </source>
</evidence>
<gene>
    <name evidence="1" type="ORF">FILTAD_01204</name>
</gene>
<name>A0A3P5X9X9_9BACL</name>
<accession>A0A3P5X9X9</accession>
<evidence type="ECO:0000313" key="2">
    <source>
        <dbReference type="Proteomes" id="UP000270468"/>
    </source>
</evidence>
<protein>
    <submittedName>
        <fullName evidence="1">Uncharacterized protein</fullName>
    </submittedName>
</protein>
<dbReference type="EMBL" id="UXAV01000031">
    <property type="protein sequence ID" value="VDC25179.1"/>
    <property type="molecule type" value="Genomic_DNA"/>
</dbReference>